<evidence type="ECO:0000313" key="5">
    <source>
        <dbReference type="EMBL" id="MBB5348020.1"/>
    </source>
</evidence>
<dbReference type="PANTHER" id="PTHR42788:SF13">
    <property type="entry name" value="ALIPHATIC SULFONATES IMPORT ATP-BINDING PROTEIN SSUB"/>
    <property type="match status" value="1"/>
</dbReference>
<evidence type="ECO:0000256" key="3">
    <source>
        <dbReference type="ARBA" id="ARBA00022840"/>
    </source>
</evidence>
<keyword evidence="3 5" id="KW-0067">ATP-binding</keyword>
<name>A0A840V2C4_9BACT</name>
<dbReference type="PROSITE" id="PS00211">
    <property type="entry name" value="ABC_TRANSPORTER_1"/>
    <property type="match status" value="1"/>
</dbReference>
<organism evidence="5 6">
    <name type="scientific">Desulfoprunum benzoelyticum</name>
    <dbReference type="NCBI Taxonomy" id="1506996"/>
    <lineage>
        <taxon>Bacteria</taxon>
        <taxon>Pseudomonadati</taxon>
        <taxon>Thermodesulfobacteriota</taxon>
        <taxon>Desulfobulbia</taxon>
        <taxon>Desulfobulbales</taxon>
        <taxon>Desulfobulbaceae</taxon>
        <taxon>Desulfoprunum</taxon>
    </lineage>
</organism>
<evidence type="ECO:0000259" key="4">
    <source>
        <dbReference type="PROSITE" id="PS50893"/>
    </source>
</evidence>
<keyword evidence="1" id="KW-0813">Transport</keyword>
<reference evidence="5 6" key="1">
    <citation type="submission" date="2020-08" db="EMBL/GenBank/DDBJ databases">
        <title>Genomic Encyclopedia of Type Strains, Phase IV (KMG-IV): sequencing the most valuable type-strain genomes for metagenomic binning, comparative biology and taxonomic classification.</title>
        <authorList>
            <person name="Goeker M."/>
        </authorList>
    </citation>
    <scope>NUCLEOTIDE SEQUENCE [LARGE SCALE GENOMIC DNA]</scope>
    <source>
        <strain evidence="5 6">DSM 28570</strain>
    </source>
</reference>
<dbReference type="EMBL" id="JACHEO010000008">
    <property type="protein sequence ID" value="MBB5348020.1"/>
    <property type="molecule type" value="Genomic_DNA"/>
</dbReference>
<dbReference type="InterPro" id="IPR027417">
    <property type="entry name" value="P-loop_NTPase"/>
</dbReference>
<dbReference type="SMART" id="SM00382">
    <property type="entry name" value="AAA"/>
    <property type="match status" value="1"/>
</dbReference>
<dbReference type="CDD" id="cd03293">
    <property type="entry name" value="ABC_NrtD_SsuB_transporters"/>
    <property type="match status" value="1"/>
</dbReference>
<dbReference type="Gene3D" id="3.40.50.300">
    <property type="entry name" value="P-loop containing nucleotide triphosphate hydrolases"/>
    <property type="match status" value="1"/>
</dbReference>
<dbReference type="InterPro" id="IPR003439">
    <property type="entry name" value="ABC_transporter-like_ATP-bd"/>
</dbReference>
<dbReference type="RefSeq" id="WP_183350353.1">
    <property type="nucleotide sequence ID" value="NZ_JACHEO010000008.1"/>
</dbReference>
<accession>A0A840V2C4</accession>
<gene>
    <name evidence="5" type="ORF">HNQ81_001751</name>
</gene>
<dbReference type="GO" id="GO:0016887">
    <property type="term" value="F:ATP hydrolysis activity"/>
    <property type="evidence" value="ECO:0007669"/>
    <property type="project" value="InterPro"/>
</dbReference>
<dbReference type="AlphaFoldDB" id="A0A840V2C4"/>
<dbReference type="InterPro" id="IPR003593">
    <property type="entry name" value="AAA+_ATPase"/>
</dbReference>
<dbReference type="GO" id="GO:0005524">
    <property type="term" value="F:ATP binding"/>
    <property type="evidence" value="ECO:0007669"/>
    <property type="project" value="UniProtKB-KW"/>
</dbReference>
<dbReference type="SUPFAM" id="SSF52540">
    <property type="entry name" value="P-loop containing nucleoside triphosphate hydrolases"/>
    <property type="match status" value="1"/>
</dbReference>
<comment type="caution">
    <text evidence="5">The sequence shown here is derived from an EMBL/GenBank/DDBJ whole genome shotgun (WGS) entry which is preliminary data.</text>
</comment>
<keyword evidence="6" id="KW-1185">Reference proteome</keyword>
<dbReference type="PROSITE" id="PS50893">
    <property type="entry name" value="ABC_TRANSPORTER_2"/>
    <property type="match status" value="1"/>
</dbReference>
<dbReference type="Proteomes" id="UP000539642">
    <property type="component" value="Unassembled WGS sequence"/>
</dbReference>
<proteinExistence type="predicted"/>
<dbReference type="Pfam" id="PF00005">
    <property type="entry name" value="ABC_tran"/>
    <property type="match status" value="1"/>
</dbReference>
<dbReference type="PANTHER" id="PTHR42788">
    <property type="entry name" value="TAURINE IMPORT ATP-BINDING PROTEIN-RELATED"/>
    <property type="match status" value="1"/>
</dbReference>
<protein>
    <submittedName>
        <fullName evidence="5">NitT/TauT family transport system ATP-binding protein</fullName>
    </submittedName>
</protein>
<sequence>MIPATHGELETAGRPVILEITGLSHHFVHDGAVVPVLRELTLTVREGELVCLIGRSGCGKSTLLKIVAGFLAPTAGRCRLDGRPIQRPGPDRGVVFQEDALFPWLTVRENIGFGLTGQHWPRQQRQREVDRILDLVGLQDCGDYLPQALSGGMKQRVALARVLIRFPRLLLMDEPFGALDAQAREEMQELLLDLVRRRRQTILFVTHDVQEAVVIADRVVVLERNGGRIREELTIDLARPRDRGDGRFQACCSRLRQWLRT</sequence>
<feature type="domain" description="ABC transporter" evidence="4">
    <location>
        <begin position="18"/>
        <end position="249"/>
    </location>
</feature>
<evidence type="ECO:0000256" key="1">
    <source>
        <dbReference type="ARBA" id="ARBA00022448"/>
    </source>
</evidence>
<dbReference type="InterPro" id="IPR050166">
    <property type="entry name" value="ABC_transporter_ATP-bind"/>
</dbReference>
<dbReference type="InterPro" id="IPR017871">
    <property type="entry name" value="ABC_transporter-like_CS"/>
</dbReference>
<evidence type="ECO:0000313" key="6">
    <source>
        <dbReference type="Proteomes" id="UP000539642"/>
    </source>
</evidence>
<evidence type="ECO:0000256" key="2">
    <source>
        <dbReference type="ARBA" id="ARBA00022741"/>
    </source>
</evidence>
<keyword evidence="2" id="KW-0547">Nucleotide-binding</keyword>